<sequence length="143" mass="15893">MINFKKLDSSYEDQALGLLKENNLPSEDFDLSQFHVIGALDDGRLQAIAALEIYGPNALLRSVAVNADKHKNGLGTNLIHEMIKESEKLNLSKLFILTETAEGFFTRLGFEITDREQVPTPVKQSKEFQHLCPASAVCMSLSL</sequence>
<comment type="caution">
    <text evidence="2">The sequence shown here is derived from an EMBL/GenBank/DDBJ whole genome shotgun (WGS) entry which is preliminary data.</text>
</comment>
<reference evidence="2 3" key="1">
    <citation type="submission" date="2019-02" db="EMBL/GenBank/DDBJ databases">
        <authorList>
            <person name="Goldberg S.R."/>
            <person name="Haltli B.A."/>
            <person name="Correa H."/>
            <person name="Russell K.G."/>
        </authorList>
    </citation>
    <scope>NUCLEOTIDE SEQUENCE [LARGE SCALE GENOMIC DNA]</scope>
    <source>
        <strain evidence="2 3">JCM 16186</strain>
    </source>
</reference>
<dbReference type="Pfam" id="PF00583">
    <property type="entry name" value="Acetyltransf_1"/>
    <property type="match status" value="1"/>
</dbReference>
<gene>
    <name evidence="2" type="ORF">E1163_12495</name>
</gene>
<dbReference type="EMBL" id="SMLW01000538">
    <property type="protein sequence ID" value="MTI25766.1"/>
    <property type="molecule type" value="Genomic_DNA"/>
</dbReference>
<feature type="domain" description="N-acetyltransferase" evidence="1">
    <location>
        <begin position="2"/>
        <end position="143"/>
    </location>
</feature>
<protein>
    <submittedName>
        <fullName evidence="2">GNAT family N-acetyltransferase</fullName>
    </submittedName>
</protein>
<dbReference type="RefSeq" id="WP_155172164.1">
    <property type="nucleotide sequence ID" value="NZ_BAAAFL010000064.1"/>
</dbReference>
<dbReference type="Proteomes" id="UP000798808">
    <property type="component" value="Unassembled WGS sequence"/>
</dbReference>
<evidence type="ECO:0000313" key="2">
    <source>
        <dbReference type="EMBL" id="MTI25766.1"/>
    </source>
</evidence>
<proteinExistence type="predicted"/>
<dbReference type="InterPro" id="IPR016181">
    <property type="entry name" value="Acyl_CoA_acyltransferase"/>
</dbReference>
<dbReference type="Gene3D" id="3.40.630.30">
    <property type="match status" value="1"/>
</dbReference>
<evidence type="ECO:0000259" key="1">
    <source>
        <dbReference type="PROSITE" id="PS51186"/>
    </source>
</evidence>
<dbReference type="CDD" id="cd04301">
    <property type="entry name" value="NAT_SF"/>
    <property type="match status" value="1"/>
</dbReference>
<dbReference type="InterPro" id="IPR000182">
    <property type="entry name" value="GNAT_dom"/>
</dbReference>
<accession>A0ABW9RPZ1</accession>
<name>A0ABW9RPZ1_9BACT</name>
<dbReference type="SUPFAM" id="SSF55729">
    <property type="entry name" value="Acyl-CoA N-acyltransferases (Nat)"/>
    <property type="match status" value="1"/>
</dbReference>
<keyword evidence="3" id="KW-1185">Reference proteome</keyword>
<evidence type="ECO:0000313" key="3">
    <source>
        <dbReference type="Proteomes" id="UP000798808"/>
    </source>
</evidence>
<dbReference type="PROSITE" id="PS51186">
    <property type="entry name" value="GNAT"/>
    <property type="match status" value="1"/>
</dbReference>
<dbReference type="NCBIfam" id="NF040501">
    <property type="entry name" value="resist_ArsN2"/>
    <property type="match status" value="1"/>
</dbReference>
<organism evidence="2 3">
    <name type="scientific">Fulvivirga kasyanovii</name>
    <dbReference type="NCBI Taxonomy" id="396812"/>
    <lineage>
        <taxon>Bacteria</taxon>
        <taxon>Pseudomonadati</taxon>
        <taxon>Bacteroidota</taxon>
        <taxon>Cytophagia</taxon>
        <taxon>Cytophagales</taxon>
        <taxon>Fulvivirgaceae</taxon>
        <taxon>Fulvivirga</taxon>
    </lineage>
</organism>